<feature type="compositionally biased region" description="Polar residues" evidence="1">
    <location>
        <begin position="781"/>
        <end position="793"/>
    </location>
</feature>
<feature type="region of interest" description="Disordered" evidence="1">
    <location>
        <begin position="736"/>
        <end position="793"/>
    </location>
</feature>
<feature type="region of interest" description="Disordered" evidence="1">
    <location>
        <begin position="656"/>
        <end position="686"/>
    </location>
</feature>
<dbReference type="Gene3D" id="3.40.50.150">
    <property type="entry name" value="Vaccinia Virus protein VP39"/>
    <property type="match status" value="1"/>
</dbReference>
<dbReference type="AlphaFoldDB" id="A0AAV5R799"/>
<keyword evidence="3" id="KW-1185">Reference proteome</keyword>
<dbReference type="SUPFAM" id="SSF53335">
    <property type="entry name" value="S-adenosyl-L-methionine-dependent methyltransferases"/>
    <property type="match status" value="1"/>
</dbReference>
<feature type="compositionally biased region" description="Low complexity" evidence="1">
    <location>
        <begin position="180"/>
        <end position="214"/>
    </location>
</feature>
<feature type="region of interest" description="Disordered" evidence="1">
    <location>
        <begin position="176"/>
        <end position="214"/>
    </location>
</feature>
<organism evidence="2 3">
    <name type="scientific">Pichia kluyveri</name>
    <name type="common">Yeast</name>
    <dbReference type="NCBI Taxonomy" id="36015"/>
    <lineage>
        <taxon>Eukaryota</taxon>
        <taxon>Fungi</taxon>
        <taxon>Dikarya</taxon>
        <taxon>Ascomycota</taxon>
        <taxon>Saccharomycotina</taxon>
        <taxon>Pichiomycetes</taxon>
        <taxon>Pichiales</taxon>
        <taxon>Pichiaceae</taxon>
        <taxon>Pichia</taxon>
    </lineage>
</organism>
<name>A0AAV5R799_PICKL</name>
<evidence type="ECO:0000313" key="3">
    <source>
        <dbReference type="Proteomes" id="UP001378960"/>
    </source>
</evidence>
<dbReference type="InterPro" id="IPR029063">
    <property type="entry name" value="SAM-dependent_MTases_sf"/>
</dbReference>
<accession>A0AAV5R799</accession>
<comment type="caution">
    <text evidence="2">The sequence shown here is derived from an EMBL/GenBank/DDBJ whole genome shotgun (WGS) entry which is preliminary data.</text>
</comment>
<feature type="compositionally biased region" description="Acidic residues" evidence="1">
    <location>
        <begin position="763"/>
        <end position="780"/>
    </location>
</feature>
<evidence type="ECO:0000256" key="1">
    <source>
        <dbReference type="SAM" id="MobiDB-lite"/>
    </source>
</evidence>
<feature type="region of interest" description="Disordered" evidence="1">
    <location>
        <begin position="31"/>
        <end position="51"/>
    </location>
</feature>
<feature type="compositionally biased region" description="Low complexity" evidence="1">
    <location>
        <begin position="666"/>
        <end position="686"/>
    </location>
</feature>
<evidence type="ECO:0008006" key="4">
    <source>
        <dbReference type="Google" id="ProtNLM"/>
    </source>
</evidence>
<dbReference type="Proteomes" id="UP001378960">
    <property type="component" value="Unassembled WGS sequence"/>
</dbReference>
<protein>
    <recommendedName>
        <fullName evidence="4">Methyltransferase type 11 domain-containing protein</fullName>
    </recommendedName>
</protein>
<feature type="region of interest" description="Disordered" evidence="1">
    <location>
        <begin position="699"/>
        <end position="718"/>
    </location>
</feature>
<evidence type="ECO:0000313" key="2">
    <source>
        <dbReference type="EMBL" id="GMM47268.1"/>
    </source>
</evidence>
<dbReference type="EMBL" id="BTGB01000005">
    <property type="protein sequence ID" value="GMM47268.1"/>
    <property type="molecule type" value="Genomic_DNA"/>
</dbReference>
<dbReference type="Pfam" id="PF01209">
    <property type="entry name" value="Ubie_methyltran"/>
    <property type="match status" value="1"/>
</dbReference>
<sequence>MINRNDHTVDEEADIGLAKITNKRHIFKKLHHRKHKGGNGNDNLSNDNNTPNIHSINMMKDDSRYSQGTMIQRSSTTPVDYMPNYNYNYNYNYNNHPTSPTQSILSSNNSTINTTINSTINNNNNNTRSKLFKFTKKASKFASDIAFGNAFTYDPVNHNPYIPQFNPHKHYEYQHLRNHNNNNNNNNNNNSNDNNNNNNNSNDNNNNTNTNTNTNTLSLINQRQHIKQQLYLKYHTKLRNVITLTKTNSMEFYLDYLRFFLTYMDEAERNDPFIYSNTRNSFWNQWVVKYLIKIRNILEDENNIENNNTIDDTNSLNISNSNEHEYMENNDELKTLNNEIEEIKLKIQNIPTIDQIDKETFQDRRILLLLLWQNQILYNLSNQKQVLTNLLQKQGNNHNTHNNEEICIITTNKIKPFNNKLDESLPKLFKNHLFPSKLELIDGWQLRHDFPNYKTNMINIADRFQTILNLNNTSYLPIDILQQYPHFNDYVFLSEDFVNNKLDSKERDFLTNYSSFIVPSINKLPFRDNSQCLVYTPDFTRLVKNENDIKNSLNEIYRVLKIGGSISLILFDISTFKHSSNLEHNVYLSEYIQIYINFLISKISNMTTITDLILNILREKNFKNIKFTKLGVPVLDYNESLNNNKDNKVHNVVDQQKEHENTSSAINSNESTIPIPIPIPKIKSNNNLNNIQNEEISNNSTIKSNSNSNSNSTLIKSKKNSSNNLISLKLQRSSTKLSDSYTSTRTPNNIQPTNSLGSKPIEQEVDEQENIQESEIDEINETQGEIESSKRNSSLQTISDQPIASMYAMFSSFLDFLRISHVSKLNSWINNPKEYKLPTDEIIEILKIWIDWKLNNFNGEKIHKIIIKRLSENVDNEGYDNELGVRLFNNNSGDVWINNGSLEEIENFYNSWNSSFSDGLIVGLDTLMLVTAEK</sequence>
<proteinExistence type="predicted"/>
<gene>
    <name evidence="2" type="ORF">DAPK24_038430</name>
</gene>
<feature type="compositionally biased region" description="Polar residues" evidence="1">
    <location>
        <begin position="736"/>
        <end position="757"/>
    </location>
</feature>
<reference evidence="2 3" key="1">
    <citation type="journal article" date="2023" name="Elife">
        <title>Identification of key yeast species and microbe-microbe interactions impacting larval growth of Drosophila in the wild.</title>
        <authorList>
            <person name="Mure A."/>
            <person name="Sugiura Y."/>
            <person name="Maeda R."/>
            <person name="Honda K."/>
            <person name="Sakurai N."/>
            <person name="Takahashi Y."/>
            <person name="Watada M."/>
            <person name="Katoh T."/>
            <person name="Gotoh A."/>
            <person name="Gotoh Y."/>
            <person name="Taniguchi I."/>
            <person name="Nakamura K."/>
            <person name="Hayashi T."/>
            <person name="Katayama T."/>
            <person name="Uemura T."/>
            <person name="Hattori Y."/>
        </authorList>
    </citation>
    <scope>NUCLEOTIDE SEQUENCE [LARGE SCALE GENOMIC DNA]</scope>
    <source>
        <strain evidence="2 3">PK-24</strain>
    </source>
</reference>